<dbReference type="AlphaFoldDB" id="A0A9X2H8R8"/>
<feature type="compositionally biased region" description="Basic and acidic residues" evidence="1">
    <location>
        <begin position="86"/>
        <end position="97"/>
    </location>
</feature>
<gene>
    <name evidence="2" type="ORF">NBM05_03655</name>
</gene>
<organism evidence="2 3">
    <name type="scientific">Rothia santali</name>
    <dbReference type="NCBI Taxonomy" id="2949643"/>
    <lineage>
        <taxon>Bacteria</taxon>
        <taxon>Bacillati</taxon>
        <taxon>Actinomycetota</taxon>
        <taxon>Actinomycetes</taxon>
        <taxon>Micrococcales</taxon>
        <taxon>Micrococcaceae</taxon>
        <taxon>Rothia</taxon>
    </lineage>
</organism>
<reference evidence="2" key="1">
    <citation type="submission" date="2022-06" db="EMBL/GenBank/DDBJ databases">
        <title>Rothia sp. isolated from sandalwood seedling.</title>
        <authorList>
            <person name="Tuikhar N."/>
            <person name="Kirdat K."/>
            <person name="Thorat V."/>
            <person name="Swetha P."/>
            <person name="Padma S."/>
            <person name="Sundararaj R."/>
            <person name="Yadav A."/>
        </authorList>
    </citation>
    <scope>NUCLEOTIDE SEQUENCE</scope>
    <source>
        <strain evidence="2">AR01</strain>
    </source>
</reference>
<proteinExistence type="predicted"/>
<dbReference type="Proteomes" id="UP001139502">
    <property type="component" value="Unassembled WGS sequence"/>
</dbReference>
<dbReference type="EMBL" id="JANAFB010000006">
    <property type="protein sequence ID" value="MCP3425144.1"/>
    <property type="molecule type" value="Genomic_DNA"/>
</dbReference>
<protein>
    <submittedName>
        <fullName evidence="2">Uncharacterized protein</fullName>
    </submittedName>
</protein>
<evidence type="ECO:0000256" key="1">
    <source>
        <dbReference type="SAM" id="MobiDB-lite"/>
    </source>
</evidence>
<keyword evidence="3" id="KW-1185">Reference proteome</keyword>
<accession>A0A9X2H8R8</accession>
<dbReference type="RefSeq" id="WP_254165191.1">
    <property type="nucleotide sequence ID" value="NZ_JANAFB010000006.1"/>
</dbReference>
<name>A0A9X2H8R8_9MICC</name>
<sequence length="97" mass="10632">MYREVETVAAYAVEHATPEQIAGTLRVLELMAAPAHTETLARAMSTDAAGNPLVDTPERAAAQHRWSSAQSVQDQIEGLREALASARDRRDRTEEDT</sequence>
<evidence type="ECO:0000313" key="2">
    <source>
        <dbReference type="EMBL" id="MCP3425144.1"/>
    </source>
</evidence>
<feature type="region of interest" description="Disordered" evidence="1">
    <location>
        <begin position="64"/>
        <end position="97"/>
    </location>
</feature>
<evidence type="ECO:0000313" key="3">
    <source>
        <dbReference type="Proteomes" id="UP001139502"/>
    </source>
</evidence>
<comment type="caution">
    <text evidence="2">The sequence shown here is derived from an EMBL/GenBank/DDBJ whole genome shotgun (WGS) entry which is preliminary data.</text>
</comment>
<feature type="compositionally biased region" description="Polar residues" evidence="1">
    <location>
        <begin position="65"/>
        <end position="74"/>
    </location>
</feature>